<evidence type="ECO:0000313" key="2">
    <source>
        <dbReference type="EMBL" id="GBP48395.1"/>
    </source>
</evidence>
<dbReference type="EMBL" id="BGZK01000523">
    <property type="protein sequence ID" value="GBP48395.1"/>
    <property type="molecule type" value="Genomic_DNA"/>
</dbReference>
<dbReference type="Proteomes" id="UP000299102">
    <property type="component" value="Unassembled WGS sequence"/>
</dbReference>
<evidence type="ECO:0000256" key="1">
    <source>
        <dbReference type="SAM" id="MobiDB-lite"/>
    </source>
</evidence>
<name>A0A4C1WE40_EUMVA</name>
<accession>A0A4C1WE40</accession>
<reference evidence="2 3" key="1">
    <citation type="journal article" date="2019" name="Commun. Biol.">
        <title>The bagworm genome reveals a unique fibroin gene that provides high tensile strength.</title>
        <authorList>
            <person name="Kono N."/>
            <person name="Nakamura H."/>
            <person name="Ohtoshi R."/>
            <person name="Tomita M."/>
            <person name="Numata K."/>
            <person name="Arakawa K."/>
        </authorList>
    </citation>
    <scope>NUCLEOTIDE SEQUENCE [LARGE SCALE GENOMIC DNA]</scope>
</reference>
<evidence type="ECO:0000313" key="3">
    <source>
        <dbReference type="Proteomes" id="UP000299102"/>
    </source>
</evidence>
<keyword evidence="3" id="KW-1185">Reference proteome</keyword>
<comment type="caution">
    <text evidence="2">The sequence shown here is derived from an EMBL/GenBank/DDBJ whole genome shotgun (WGS) entry which is preliminary data.</text>
</comment>
<dbReference type="AlphaFoldDB" id="A0A4C1WE40"/>
<gene>
    <name evidence="2" type="ORF">EVAR_36829_1</name>
</gene>
<proteinExistence type="predicted"/>
<feature type="region of interest" description="Disordered" evidence="1">
    <location>
        <begin position="1"/>
        <end position="32"/>
    </location>
</feature>
<sequence>MTPNTRSESLAVTAQFETAHSQRRTKPNPLSDSYKAQVELQTRFQSVIFALVSAKSWRSQHPQCGVPFKPSSKSDVQDQKLDGLLHIPLSNFEKFSATLFQQ</sequence>
<protein>
    <submittedName>
        <fullName evidence="2">Uncharacterized protein</fullName>
    </submittedName>
</protein>
<organism evidence="2 3">
    <name type="scientific">Eumeta variegata</name>
    <name type="common">Bagworm moth</name>
    <name type="synonym">Eumeta japonica</name>
    <dbReference type="NCBI Taxonomy" id="151549"/>
    <lineage>
        <taxon>Eukaryota</taxon>
        <taxon>Metazoa</taxon>
        <taxon>Ecdysozoa</taxon>
        <taxon>Arthropoda</taxon>
        <taxon>Hexapoda</taxon>
        <taxon>Insecta</taxon>
        <taxon>Pterygota</taxon>
        <taxon>Neoptera</taxon>
        <taxon>Endopterygota</taxon>
        <taxon>Lepidoptera</taxon>
        <taxon>Glossata</taxon>
        <taxon>Ditrysia</taxon>
        <taxon>Tineoidea</taxon>
        <taxon>Psychidae</taxon>
        <taxon>Oiketicinae</taxon>
        <taxon>Eumeta</taxon>
    </lineage>
</organism>
<feature type="compositionally biased region" description="Polar residues" evidence="1">
    <location>
        <begin position="1"/>
        <end position="19"/>
    </location>
</feature>